<evidence type="ECO:0000313" key="1">
    <source>
        <dbReference type="EMBL" id="SVC21772.1"/>
    </source>
</evidence>
<proteinExistence type="predicted"/>
<dbReference type="EMBL" id="UINC01079616">
    <property type="protein sequence ID" value="SVC21772.1"/>
    <property type="molecule type" value="Genomic_DNA"/>
</dbReference>
<name>A0A382KEH4_9ZZZZ</name>
<gene>
    <name evidence="1" type="ORF">METZ01_LOCUS274626</name>
</gene>
<sequence>MLSKIKVSAIAIGSNGDYRSKLALALDHLKTSGEFGVDIA</sequence>
<feature type="non-terminal residue" evidence="1">
    <location>
        <position position="40"/>
    </location>
</feature>
<accession>A0A382KEH4</accession>
<organism evidence="1">
    <name type="scientific">marine metagenome</name>
    <dbReference type="NCBI Taxonomy" id="408172"/>
    <lineage>
        <taxon>unclassified sequences</taxon>
        <taxon>metagenomes</taxon>
        <taxon>ecological metagenomes</taxon>
    </lineage>
</organism>
<protein>
    <recommendedName>
        <fullName evidence="2">Gfo/Idh/MocA-like oxidoreductase N-terminal domain-containing protein</fullName>
    </recommendedName>
</protein>
<dbReference type="AlphaFoldDB" id="A0A382KEH4"/>
<reference evidence="1" key="1">
    <citation type="submission" date="2018-05" db="EMBL/GenBank/DDBJ databases">
        <authorList>
            <person name="Lanie J.A."/>
            <person name="Ng W.-L."/>
            <person name="Kazmierczak K.M."/>
            <person name="Andrzejewski T.M."/>
            <person name="Davidsen T.M."/>
            <person name="Wayne K.J."/>
            <person name="Tettelin H."/>
            <person name="Glass J.I."/>
            <person name="Rusch D."/>
            <person name="Podicherti R."/>
            <person name="Tsui H.-C.T."/>
            <person name="Winkler M.E."/>
        </authorList>
    </citation>
    <scope>NUCLEOTIDE SEQUENCE</scope>
</reference>
<evidence type="ECO:0008006" key="2">
    <source>
        <dbReference type="Google" id="ProtNLM"/>
    </source>
</evidence>